<dbReference type="Proteomes" id="UP000217994">
    <property type="component" value="Unassembled WGS sequence"/>
</dbReference>
<evidence type="ECO:0000313" key="1">
    <source>
        <dbReference type="EMBL" id="PCE27286.1"/>
    </source>
</evidence>
<dbReference type="EMBL" id="MTZU01000093">
    <property type="protein sequence ID" value="PCE27286.1"/>
    <property type="molecule type" value="Genomic_DNA"/>
</dbReference>
<gene>
    <name evidence="1" type="ORF">BZL54_29655</name>
</gene>
<dbReference type="AlphaFoldDB" id="A0A2A4F4H4"/>
<organism evidence="1 2">
    <name type="scientific">Burkholderia ubonensis subsp. mesacidophila</name>
    <dbReference type="NCBI Taxonomy" id="265293"/>
    <lineage>
        <taxon>Bacteria</taxon>
        <taxon>Pseudomonadati</taxon>
        <taxon>Pseudomonadota</taxon>
        <taxon>Betaproteobacteria</taxon>
        <taxon>Burkholderiales</taxon>
        <taxon>Burkholderiaceae</taxon>
        <taxon>Burkholderia</taxon>
        <taxon>Burkholderia cepacia complex</taxon>
    </lineage>
</organism>
<reference evidence="1 2" key="1">
    <citation type="submission" date="2017-01" db="EMBL/GenBank/DDBJ databases">
        <title>Whole-Genome Shotgun Sequencing of Two beta-Proteobacterial Species in Search of the Bulgecin Biosynthetic Cluster.</title>
        <authorList>
            <person name="Horsman M.E."/>
            <person name="Marous D.R."/>
            <person name="Li R."/>
            <person name="Oliver R.A."/>
            <person name="Byun B."/>
            <person name="Emrich S.J."/>
            <person name="Boggess B."/>
            <person name="Townsend C.A."/>
            <person name="Mobashery S."/>
        </authorList>
    </citation>
    <scope>NUCLEOTIDE SEQUENCE [LARGE SCALE GENOMIC DNA]</scope>
    <source>
        <strain evidence="1 2">ATCC 31433</strain>
    </source>
</reference>
<evidence type="ECO:0000313" key="2">
    <source>
        <dbReference type="Proteomes" id="UP000217994"/>
    </source>
</evidence>
<proteinExistence type="predicted"/>
<name>A0A2A4F4H4_9BURK</name>
<comment type="caution">
    <text evidence="1">The sequence shown here is derived from an EMBL/GenBank/DDBJ whole genome shotgun (WGS) entry which is preliminary data.</text>
</comment>
<protein>
    <submittedName>
        <fullName evidence="1">Uncharacterized protein</fullName>
    </submittedName>
</protein>
<accession>A0A2A4F4H4</accession>
<sequence length="94" mass="10661">MQMTNDHAHEAQSGQTQVTWNNGIKQMFTQKDIDCMKKRGLDLSSYTAVRSNASNIYTRVKSGSMPEPSSGESPWSQDMVNQFLSWWQNGCPEN</sequence>